<protein>
    <recommendedName>
        <fullName evidence="4">HTH marR-type domain-containing protein</fullName>
    </recommendedName>
</protein>
<keyword evidence="1" id="KW-0805">Transcription regulation</keyword>
<dbReference type="InterPro" id="IPR036388">
    <property type="entry name" value="WH-like_DNA-bd_sf"/>
</dbReference>
<dbReference type="Gene3D" id="1.10.10.10">
    <property type="entry name" value="Winged helix-like DNA-binding domain superfamily/Winged helix DNA-binding domain"/>
    <property type="match status" value="1"/>
</dbReference>
<keyword evidence="3" id="KW-0804">Transcription</keyword>
<dbReference type="AlphaFoldDB" id="A0A645F701"/>
<dbReference type="PROSITE" id="PS50995">
    <property type="entry name" value="HTH_MARR_2"/>
    <property type="match status" value="1"/>
</dbReference>
<organism evidence="5">
    <name type="scientific">bioreactor metagenome</name>
    <dbReference type="NCBI Taxonomy" id="1076179"/>
    <lineage>
        <taxon>unclassified sequences</taxon>
        <taxon>metagenomes</taxon>
        <taxon>ecological metagenomes</taxon>
    </lineage>
</organism>
<keyword evidence="2" id="KW-0238">DNA-binding</keyword>
<dbReference type="PANTHER" id="PTHR42756">
    <property type="entry name" value="TRANSCRIPTIONAL REGULATOR, MARR"/>
    <property type="match status" value="1"/>
</dbReference>
<dbReference type="Pfam" id="PF01047">
    <property type="entry name" value="MarR"/>
    <property type="match status" value="1"/>
</dbReference>
<gene>
    <name evidence="5" type="ORF">SDC9_157450</name>
</gene>
<evidence type="ECO:0000313" key="5">
    <source>
        <dbReference type="EMBL" id="MPN10155.1"/>
    </source>
</evidence>
<evidence type="ECO:0000259" key="4">
    <source>
        <dbReference type="PROSITE" id="PS50995"/>
    </source>
</evidence>
<comment type="caution">
    <text evidence="5">The sequence shown here is derived from an EMBL/GenBank/DDBJ whole genome shotgun (WGS) entry which is preliminary data.</text>
</comment>
<dbReference type="PRINTS" id="PR00598">
    <property type="entry name" value="HTHMARR"/>
</dbReference>
<sequence>MEERKVLNHLFVNVFNKVLRIEERVIREQSDLDLTVSEMHTIDAIGVGESMKMTDVADKLNITVGTLTTSINRLLSKGYVERNRGEEDRRVVRVHLTEKGKEAYDLHEAYHEEMISQILSELNEEEARILTGTLIKISEFFRVHYHAED</sequence>
<proteinExistence type="predicted"/>
<accession>A0A645F701</accession>
<dbReference type="EMBL" id="VSSQ01056298">
    <property type="protein sequence ID" value="MPN10155.1"/>
    <property type="molecule type" value="Genomic_DNA"/>
</dbReference>
<evidence type="ECO:0000256" key="3">
    <source>
        <dbReference type="ARBA" id="ARBA00023163"/>
    </source>
</evidence>
<dbReference type="GO" id="GO:0003677">
    <property type="term" value="F:DNA binding"/>
    <property type="evidence" value="ECO:0007669"/>
    <property type="project" value="UniProtKB-KW"/>
</dbReference>
<dbReference type="InterPro" id="IPR036390">
    <property type="entry name" value="WH_DNA-bd_sf"/>
</dbReference>
<dbReference type="SUPFAM" id="SSF46785">
    <property type="entry name" value="Winged helix' DNA-binding domain"/>
    <property type="match status" value="1"/>
</dbReference>
<dbReference type="PANTHER" id="PTHR42756:SF1">
    <property type="entry name" value="TRANSCRIPTIONAL REPRESSOR OF EMRAB OPERON"/>
    <property type="match status" value="1"/>
</dbReference>
<dbReference type="SMART" id="SM00347">
    <property type="entry name" value="HTH_MARR"/>
    <property type="match status" value="1"/>
</dbReference>
<dbReference type="GO" id="GO:0003700">
    <property type="term" value="F:DNA-binding transcription factor activity"/>
    <property type="evidence" value="ECO:0007669"/>
    <property type="project" value="InterPro"/>
</dbReference>
<name>A0A645F701_9ZZZZ</name>
<reference evidence="5" key="1">
    <citation type="submission" date="2019-08" db="EMBL/GenBank/DDBJ databases">
        <authorList>
            <person name="Kucharzyk K."/>
            <person name="Murdoch R.W."/>
            <person name="Higgins S."/>
            <person name="Loffler F."/>
        </authorList>
    </citation>
    <scope>NUCLEOTIDE SEQUENCE</scope>
</reference>
<feature type="domain" description="HTH marR-type" evidence="4">
    <location>
        <begin position="1"/>
        <end position="139"/>
    </location>
</feature>
<dbReference type="InterPro" id="IPR000835">
    <property type="entry name" value="HTH_MarR-typ"/>
</dbReference>
<evidence type="ECO:0000256" key="1">
    <source>
        <dbReference type="ARBA" id="ARBA00023015"/>
    </source>
</evidence>
<evidence type="ECO:0000256" key="2">
    <source>
        <dbReference type="ARBA" id="ARBA00023125"/>
    </source>
</evidence>